<comment type="caution">
    <text evidence="1">The sequence shown here is derived from an EMBL/GenBank/DDBJ whole genome shotgun (WGS) entry which is preliminary data.</text>
</comment>
<dbReference type="Proteomes" id="UP000034403">
    <property type="component" value="Unassembled WGS sequence"/>
</dbReference>
<proteinExistence type="predicted"/>
<organism evidence="1 2">
    <name type="scientific">Candidatus Yanofskybacteria bacterium GW2011_GWA1_48_10</name>
    <dbReference type="NCBI Taxonomy" id="1619022"/>
    <lineage>
        <taxon>Bacteria</taxon>
        <taxon>Candidatus Yanofskyibacteriota</taxon>
    </lineage>
</organism>
<evidence type="ECO:0000313" key="2">
    <source>
        <dbReference type="Proteomes" id="UP000034403"/>
    </source>
</evidence>
<name>A0A0G1U6W4_9BACT</name>
<protein>
    <submittedName>
        <fullName evidence="1">Uncharacterized protein</fullName>
    </submittedName>
</protein>
<dbReference type="EMBL" id="LCPC01000004">
    <property type="protein sequence ID" value="KKU89832.1"/>
    <property type="molecule type" value="Genomic_DNA"/>
</dbReference>
<reference evidence="1 2" key="1">
    <citation type="journal article" date="2015" name="Nature">
        <title>rRNA introns, odd ribosomes, and small enigmatic genomes across a large radiation of phyla.</title>
        <authorList>
            <person name="Brown C.T."/>
            <person name="Hug L.A."/>
            <person name="Thomas B.C."/>
            <person name="Sharon I."/>
            <person name="Castelle C.J."/>
            <person name="Singh A."/>
            <person name="Wilkins M.J."/>
            <person name="Williams K.H."/>
            <person name="Banfield J.F."/>
        </authorList>
    </citation>
    <scope>NUCLEOTIDE SEQUENCE [LARGE SCALE GENOMIC DNA]</scope>
</reference>
<accession>A0A0G1U6W4</accession>
<evidence type="ECO:0000313" key="1">
    <source>
        <dbReference type="EMBL" id="KKU89832.1"/>
    </source>
</evidence>
<dbReference type="AlphaFoldDB" id="A0A0G1U6W4"/>
<gene>
    <name evidence="1" type="ORF">UY20_C0004G0014</name>
</gene>
<sequence length="158" mass="18591">MHSKWTPIVPNNYTVPKQYQKGEWVFSQLVVEDIDEDYIAVTASADKLRGTFDFFIAWPDKNITKEEDLSNLGWHQTEFGMRTSFAYKIQQVRKDYREYVGCAYIFPSNNPAFEIDAYLWVKSGCEASDSTLFELFVTWIKDVWPFKSVNYPGRNRKK</sequence>